<organism evidence="3">
    <name type="scientific">Brachypodium distachyon</name>
    <name type="common">Purple false brome</name>
    <name type="synonym">Trachynia distachya</name>
    <dbReference type="NCBI Taxonomy" id="15368"/>
    <lineage>
        <taxon>Eukaryota</taxon>
        <taxon>Viridiplantae</taxon>
        <taxon>Streptophyta</taxon>
        <taxon>Embryophyta</taxon>
        <taxon>Tracheophyta</taxon>
        <taxon>Spermatophyta</taxon>
        <taxon>Magnoliopsida</taxon>
        <taxon>Liliopsida</taxon>
        <taxon>Poales</taxon>
        <taxon>Poaceae</taxon>
        <taxon>BOP clade</taxon>
        <taxon>Pooideae</taxon>
        <taxon>Stipodae</taxon>
        <taxon>Brachypodieae</taxon>
        <taxon>Brachypodium</taxon>
    </lineage>
</organism>
<dbReference type="Proteomes" id="UP000008810">
    <property type="component" value="Chromosome 4"/>
</dbReference>
<reference evidence="3" key="2">
    <citation type="submission" date="2017-06" db="EMBL/GenBank/DDBJ databases">
        <title>WGS assembly of Brachypodium distachyon.</title>
        <authorList>
            <consortium name="The International Brachypodium Initiative"/>
            <person name="Lucas S."/>
            <person name="Harmon-Smith M."/>
            <person name="Lail K."/>
            <person name="Tice H."/>
            <person name="Grimwood J."/>
            <person name="Bruce D."/>
            <person name="Barry K."/>
            <person name="Shu S."/>
            <person name="Lindquist E."/>
            <person name="Wang M."/>
            <person name="Pitluck S."/>
            <person name="Vogel J.P."/>
            <person name="Garvin D.F."/>
            <person name="Mockler T.C."/>
            <person name="Schmutz J."/>
            <person name="Rokhsar D."/>
            <person name="Bevan M.W."/>
        </authorList>
    </citation>
    <scope>NUCLEOTIDE SEQUENCE</scope>
    <source>
        <strain evidence="3">Bd21</strain>
    </source>
</reference>
<feature type="signal peptide" evidence="1">
    <location>
        <begin position="1"/>
        <end position="26"/>
    </location>
</feature>
<reference evidence="4" key="3">
    <citation type="submission" date="2018-08" db="UniProtKB">
        <authorList>
            <consortium name="EnsemblPlants"/>
        </authorList>
    </citation>
    <scope>IDENTIFICATION</scope>
    <source>
        <strain evidence="4">cv. Bd21</strain>
    </source>
</reference>
<evidence type="ECO:0000313" key="3">
    <source>
        <dbReference type="EMBL" id="KQJ91781.1"/>
    </source>
</evidence>
<reference evidence="3 4" key="1">
    <citation type="journal article" date="2010" name="Nature">
        <title>Genome sequencing and analysis of the model grass Brachypodium distachyon.</title>
        <authorList>
            <consortium name="International Brachypodium Initiative"/>
        </authorList>
    </citation>
    <scope>NUCLEOTIDE SEQUENCE [LARGE SCALE GENOMIC DNA]</scope>
    <source>
        <strain evidence="3 4">Bd21</strain>
    </source>
</reference>
<dbReference type="InterPro" id="IPR016140">
    <property type="entry name" value="Bifunc_inhib/LTP/seed_store"/>
</dbReference>
<proteinExistence type="predicted"/>
<dbReference type="Pfam" id="PF00234">
    <property type="entry name" value="Tryp_alpha_amyl"/>
    <property type="match status" value="1"/>
</dbReference>
<evidence type="ECO:0000256" key="1">
    <source>
        <dbReference type="SAM" id="SignalP"/>
    </source>
</evidence>
<evidence type="ECO:0000313" key="5">
    <source>
        <dbReference type="Proteomes" id="UP000008810"/>
    </source>
</evidence>
<keyword evidence="1" id="KW-0732">Signal</keyword>
<dbReference type="PANTHER" id="PTHR33286">
    <property type="entry name" value="BIFUNCTIONAL INHIBITOR/LIPID-TRANSFER PROTEIN/SEED STORAGE 2S ALBUMIN SUPERFAMILY PROTEIN"/>
    <property type="match status" value="1"/>
</dbReference>
<dbReference type="InParanoid" id="A0A0Q3LGJ8"/>
<dbReference type="PANTHER" id="PTHR33286:SF16">
    <property type="entry name" value="BIFUNCTIONAL INHIBITOR_PLANT LIPID TRANSFER PROTEIN_SEED STORAGE HELICAL DOMAIN-CONTAINING PROTEIN"/>
    <property type="match status" value="1"/>
</dbReference>
<dbReference type="AlphaFoldDB" id="A0A0Q3LGJ8"/>
<dbReference type="OrthoDB" id="683494at2759"/>
<keyword evidence="5" id="KW-1185">Reference proteome</keyword>
<dbReference type="EMBL" id="CM000883">
    <property type="protein sequence ID" value="KQJ91781.1"/>
    <property type="molecule type" value="Genomic_DNA"/>
</dbReference>
<name>A0A0Q3LGJ8_BRADI</name>
<sequence length="108" mass="11610">MAGAKAVGMLCLLATVAISCCCLASACEEDKNEVMHHCWKNIEKHLGDQFPKTDSQCCQHIMRIAEVNCICARFTHADLAKISLSKVANVCKVCGNPMPANTNCAGQP</sequence>
<gene>
    <name evidence="3" type="ORF">BRADI_4g39725v3</name>
</gene>
<evidence type="ECO:0000259" key="2">
    <source>
        <dbReference type="Pfam" id="PF00234"/>
    </source>
</evidence>
<evidence type="ECO:0000313" key="4">
    <source>
        <dbReference type="EnsemblPlants" id="KQJ91781"/>
    </source>
</evidence>
<dbReference type="Gramene" id="KQJ91781">
    <property type="protein sequence ID" value="KQJ91781"/>
    <property type="gene ID" value="BRADI_4g39725v3"/>
</dbReference>
<protein>
    <recommendedName>
        <fullName evidence="2">Bifunctional inhibitor/plant lipid transfer protein/seed storage helical domain-containing protein</fullName>
    </recommendedName>
</protein>
<dbReference type="PROSITE" id="PS51257">
    <property type="entry name" value="PROKAR_LIPOPROTEIN"/>
    <property type="match status" value="1"/>
</dbReference>
<dbReference type="EnsemblPlants" id="KQJ91781">
    <property type="protein sequence ID" value="KQJ91781"/>
    <property type="gene ID" value="BRADI_4g39725v3"/>
</dbReference>
<feature type="chain" id="PRO_5035999754" description="Bifunctional inhibitor/plant lipid transfer protein/seed storage helical domain-containing protein" evidence="1">
    <location>
        <begin position="27"/>
        <end position="108"/>
    </location>
</feature>
<accession>A0A0Q3LGJ8</accession>
<feature type="domain" description="Bifunctional inhibitor/plant lipid transfer protein/seed storage helical" evidence="2">
    <location>
        <begin position="47"/>
        <end position="104"/>
    </location>
</feature>